<organism evidence="8 9">
    <name type="scientific">Streptomyces ortus</name>
    <dbReference type="NCBI Taxonomy" id="2867268"/>
    <lineage>
        <taxon>Bacteria</taxon>
        <taxon>Bacillati</taxon>
        <taxon>Actinomycetota</taxon>
        <taxon>Actinomycetes</taxon>
        <taxon>Kitasatosporales</taxon>
        <taxon>Streptomycetaceae</taxon>
        <taxon>Streptomyces</taxon>
    </lineage>
</organism>
<dbReference type="PIRSF" id="PIRSF000137">
    <property type="entry name" value="Alcohol_oxidase"/>
    <property type="match status" value="1"/>
</dbReference>
<evidence type="ECO:0000313" key="9">
    <source>
        <dbReference type="Proteomes" id="UP001165590"/>
    </source>
</evidence>
<feature type="domain" description="Glucose-methanol-choline oxidoreductase C-terminal" evidence="7">
    <location>
        <begin position="373"/>
        <end position="512"/>
    </location>
</feature>
<feature type="region of interest" description="Disordered" evidence="5">
    <location>
        <begin position="79"/>
        <end position="99"/>
    </location>
</feature>
<evidence type="ECO:0000256" key="1">
    <source>
        <dbReference type="ARBA" id="ARBA00001974"/>
    </source>
</evidence>
<keyword evidence="9" id="KW-1185">Reference proteome</keyword>
<dbReference type="Gene3D" id="3.50.50.60">
    <property type="entry name" value="FAD/NAD(P)-binding domain"/>
    <property type="match status" value="1"/>
</dbReference>
<dbReference type="Proteomes" id="UP001165590">
    <property type="component" value="Unassembled WGS sequence"/>
</dbReference>
<evidence type="ECO:0000256" key="3">
    <source>
        <dbReference type="ARBA" id="ARBA00022630"/>
    </source>
</evidence>
<dbReference type="SUPFAM" id="SSF54373">
    <property type="entry name" value="FAD-linked reductases, C-terminal domain"/>
    <property type="match status" value="1"/>
</dbReference>
<accession>A0ABT3VCZ3</accession>
<dbReference type="Pfam" id="PF05199">
    <property type="entry name" value="GMC_oxred_C"/>
    <property type="match status" value="1"/>
</dbReference>
<feature type="domain" description="Glucose-methanol-choline oxidoreductase N-terminal" evidence="6">
    <location>
        <begin position="7"/>
        <end position="302"/>
    </location>
</feature>
<dbReference type="InterPro" id="IPR012132">
    <property type="entry name" value="GMC_OxRdtase"/>
</dbReference>
<dbReference type="Pfam" id="PF00732">
    <property type="entry name" value="GMC_oxred_N"/>
    <property type="match status" value="1"/>
</dbReference>
<evidence type="ECO:0000256" key="2">
    <source>
        <dbReference type="ARBA" id="ARBA00010790"/>
    </source>
</evidence>
<dbReference type="PANTHER" id="PTHR11552:SF147">
    <property type="entry name" value="CHOLINE DEHYDROGENASE, MITOCHONDRIAL"/>
    <property type="match status" value="1"/>
</dbReference>
<evidence type="ECO:0000259" key="6">
    <source>
        <dbReference type="Pfam" id="PF00732"/>
    </source>
</evidence>
<reference evidence="8" key="1">
    <citation type="journal article" date="2022" name="bioRxiv">
        <title>Discovery and biosynthetic assessment of Streptomyces ortus sp nov. isolated from a deep-sea sponge.</title>
        <authorList>
            <person name="Williams S.E."/>
        </authorList>
    </citation>
    <scope>NUCLEOTIDE SEQUENCE</scope>
    <source>
        <strain evidence="8">A15ISP2-DRY2</strain>
    </source>
</reference>
<sequence length="521" mass="55484">MAEHDRDLIVVGAGSAGAVLAARAAARGRRVLLLEAGPDHRSAQLPEPWRSPNPVVALMDPAASEHLVWTGLNSSRTEKQQQAPYWRGRGTGGSSSVNGQIAIRPPMEDFEEWVRLGCTGWTPEDVLPYFSMLEDDEEFGDRPYHGRGGPTPIHRMPKSAWGGVDRALADSALAAGHGWAPDVNAPGATGVSPYPINSRDARRVTVNDGYLEPARELPGLTVRGDALVDSVVFENDRAIGVRVVIDGAIVTEYADEVILSAGVIHSPAILLRSGIGPAARLRELGIEVRQDLPVGLGMQDHAMTVLSLPLRAEAAIKSPHDRHTNVCVRWSSASGTHSDDLMFVSLNQNVLAMATANAESHSGGFGVWLNRTHSRGELTLVSTDPSAHPYVAQRMLSDERDLAPMREGVRALVELSGRAETAAVLGGSVEEANRPLFEALANDGDLDDHLLSTVIDAQHGTSTCRMGAPGAPDTVVDPACRVQGVRGLRVVDASIFPAVPRANTNLAAIMTGELMAARLDA</sequence>
<keyword evidence="3" id="KW-0285">Flavoprotein</keyword>
<evidence type="ECO:0000256" key="5">
    <source>
        <dbReference type="SAM" id="MobiDB-lite"/>
    </source>
</evidence>
<evidence type="ECO:0000256" key="4">
    <source>
        <dbReference type="ARBA" id="ARBA00022827"/>
    </source>
</evidence>
<gene>
    <name evidence="8" type="ORF">K3769_34585</name>
</gene>
<dbReference type="EMBL" id="JAIFZO010000002">
    <property type="protein sequence ID" value="MCX4237809.1"/>
    <property type="molecule type" value="Genomic_DNA"/>
</dbReference>
<name>A0ABT3VCZ3_9ACTN</name>
<dbReference type="InterPro" id="IPR000172">
    <property type="entry name" value="GMC_OxRdtase_N"/>
</dbReference>
<comment type="cofactor">
    <cofactor evidence="1">
        <name>FAD</name>
        <dbReference type="ChEBI" id="CHEBI:57692"/>
    </cofactor>
</comment>
<dbReference type="PANTHER" id="PTHR11552">
    <property type="entry name" value="GLUCOSE-METHANOL-CHOLINE GMC OXIDOREDUCTASE"/>
    <property type="match status" value="1"/>
</dbReference>
<comment type="caution">
    <text evidence="8">The sequence shown here is derived from an EMBL/GenBank/DDBJ whole genome shotgun (WGS) entry which is preliminary data.</text>
</comment>
<protein>
    <submittedName>
        <fullName evidence="8">GMC family oxidoreductase N-terminal domain-containing protein</fullName>
    </submittedName>
</protein>
<dbReference type="RefSeq" id="WP_267030173.1">
    <property type="nucleotide sequence ID" value="NZ_JAIFZO010000002.1"/>
</dbReference>
<comment type="similarity">
    <text evidence="2">Belongs to the GMC oxidoreductase family.</text>
</comment>
<proteinExistence type="inferred from homology"/>
<evidence type="ECO:0000313" key="8">
    <source>
        <dbReference type="EMBL" id="MCX4237809.1"/>
    </source>
</evidence>
<dbReference type="InterPro" id="IPR007867">
    <property type="entry name" value="GMC_OxRtase_C"/>
</dbReference>
<evidence type="ECO:0000259" key="7">
    <source>
        <dbReference type="Pfam" id="PF05199"/>
    </source>
</evidence>
<dbReference type="InterPro" id="IPR036188">
    <property type="entry name" value="FAD/NAD-bd_sf"/>
</dbReference>
<dbReference type="SUPFAM" id="SSF51905">
    <property type="entry name" value="FAD/NAD(P)-binding domain"/>
    <property type="match status" value="1"/>
</dbReference>
<keyword evidence="4" id="KW-0274">FAD</keyword>
<dbReference type="Gene3D" id="3.30.410.40">
    <property type="match status" value="1"/>
</dbReference>